<dbReference type="SUPFAM" id="SSF55811">
    <property type="entry name" value="Nudix"/>
    <property type="match status" value="1"/>
</dbReference>
<dbReference type="PANTHER" id="PTHR43736:SF4">
    <property type="entry name" value="SLR1690 PROTEIN"/>
    <property type="match status" value="1"/>
</dbReference>
<dbReference type="SUPFAM" id="SSF46785">
    <property type="entry name" value="Winged helix' DNA-binding domain"/>
    <property type="match status" value="1"/>
</dbReference>
<reference evidence="2 3" key="1">
    <citation type="submission" date="2016-11" db="EMBL/GenBank/DDBJ databases">
        <authorList>
            <person name="Jaros S."/>
            <person name="Januszkiewicz K."/>
            <person name="Wedrychowicz H."/>
        </authorList>
    </citation>
    <scope>NUCLEOTIDE SEQUENCE [LARGE SCALE GENOMIC DNA]</scope>
    <source>
        <strain evidence="2 3">DSM 27063</strain>
    </source>
</reference>
<dbReference type="Gene3D" id="1.10.10.10">
    <property type="entry name" value="Winged helix-like DNA-binding domain superfamily/Winged helix DNA-binding domain"/>
    <property type="match status" value="1"/>
</dbReference>
<sequence length="226" mass="26467">MDYYKQQTKFLVAVDCVVFGYEAGEIKLLLYPRAFEPVKGSWSLMGGFVREDESSDQAACRVLQQTTGLNDIFLEQVATFSAPEREIYERVISIAYFALIRIDRYKKSKADEFGAKWWPINELPNLIFDHDEMIRQALKKLQQKAGTSLVGSELLPRKFTLLQLRKLYEAIYQREFDPGNFRKKMLSLNVLERMDHKNSTESKKGAYYYKVKADKIEEELERIVKY</sequence>
<dbReference type="Pfam" id="PF00293">
    <property type="entry name" value="NUDIX"/>
    <property type="match status" value="1"/>
</dbReference>
<keyword evidence="3" id="KW-1185">Reference proteome</keyword>
<name>A0A1M6FXJ4_9BACT</name>
<dbReference type="Proteomes" id="UP000184050">
    <property type="component" value="Unassembled WGS sequence"/>
</dbReference>
<dbReference type="RefSeq" id="WP_073168158.1">
    <property type="nucleotide sequence ID" value="NZ_FQZE01000009.1"/>
</dbReference>
<dbReference type="InterPro" id="IPR036388">
    <property type="entry name" value="WH-like_DNA-bd_sf"/>
</dbReference>
<protein>
    <submittedName>
        <fullName evidence="2">ADP-ribose pyrophosphatase YjhB, NUDIX family</fullName>
    </submittedName>
</protein>
<dbReference type="PROSITE" id="PS51462">
    <property type="entry name" value="NUDIX"/>
    <property type="match status" value="1"/>
</dbReference>
<dbReference type="InterPro" id="IPR036390">
    <property type="entry name" value="WH_DNA-bd_sf"/>
</dbReference>
<dbReference type="InterPro" id="IPR015797">
    <property type="entry name" value="NUDIX_hydrolase-like_dom_sf"/>
</dbReference>
<evidence type="ECO:0000313" key="3">
    <source>
        <dbReference type="Proteomes" id="UP000184050"/>
    </source>
</evidence>
<dbReference type="STRING" id="1168035.SAMN05444280_109116"/>
<organism evidence="2 3">
    <name type="scientific">Tangfeifania diversioriginum</name>
    <dbReference type="NCBI Taxonomy" id="1168035"/>
    <lineage>
        <taxon>Bacteria</taxon>
        <taxon>Pseudomonadati</taxon>
        <taxon>Bacteroidota</taxon>
        <taxon>Bacteroidia</taxon>
        <taxon>Marinilabiliales</taxon>
        <taxon>Prolixibacteraceae</taxon>
        <taxon>Tangfeifania</taxon>
    </lineage>
</organism>
<accession>A0A1M6FXJ4</accession>
<evidence type="ECO:0000313" key="2">
    <source>
        <dbReference type="EMBL" id="SHJ02384.1"/>
    </source>
</evidence>
<dbReference type="InterPro" id="IPR000086">
    <property type="entry name" value="NUDIX_hydrolase_dom"/>
</dbReference>
<proteinExistence type="predicted"/>
<dbReference type="InterPro" id="IPR054105">
    <property type="entry name" value="WHD_NrtR"/>
</dbReference>
<dbReference type="CDD" id="cd18873">
    <property type="entry name" value="NUDIX_NadM_like"/>
    <property type="match status" value="1"/>
</dbReference>
<gene>
    <name evidence="2" type="ORF">SAMN05444280_109116</name>
</gene>
<evidence type="ECO:0000259" key="1">
    <source>
        <dbReference type="PROSITE" id="PS51462"/>
    </source>
</evidence>
<dbReference type="Pfam" id="PF21906">
    <property type="entry name" value="WHD_NrtR"/>
    <property type="match status" value="1"/>
</dbReference>
<feature type="domain" description="Nudix hydrolase" evidence="1">
    <location>
        <begin position="9"/>
        <end position="142"/>
    </location>
</feature>
<dbReference type="Gene3D" id="3.90.79.10">
    <property type="entry name" value="Nucleoside Triphosphate Pyrophosphohydrolase"/>
    <property type="match status" value="1"/>
</dbReference>
<dbReference type="OrthoDB" id="9786141at2"/>
<dbReference type="EMBL" id="FQZE01000009">
    <property type="protein sequence ID" value="SHJ02384.1"/>
    <property type="molecule type" value="Genomic_DNA"/>
</dbReference>
<dbReference type="AlphaFoldDB" id="A0A1M6FXJ4"/>
<dbReference type="PANTHER" id="PTHR43736">
    <property type="entry name" value="ADP-RIBOSE PYROPHOSPHATASE"/>
    <property type="match status" value="1"/>
</dbReference>